<protein>
    <recommendedName>
        <fullName evidence="4">Peptidase</fullName>
    </recommendedName>
</protein>
<evidence type="ECO:0000313" key="2">
    <source>
        <dbReference type="EMBL" id="RII83297.1"/>
    </source>
</evidence>
<name>A0ABX9N0S6_9BURK</name>
<gene>
    <name evidence="2" type="ORF">CJO09_06770</name>
</gene>
<dbReference type="PANTHER" id="PTHR40115:SF1">
    <property type="entry name" value="INNER MEMBRANE PROTEIN WITH PEPSY TM HELIX"/>
    <property type="match status" value="1"/>
</dbReference>
<dbReference type="RefSeq" id="WP_119441685.1">
    <property type="nucleotide sequence ID" value="NZ_CP170494.1"/>
</dbReference>
<evidence type="ECO:0008006" key="4">
    <source>
        <dbReference type="Google" id="ProtNLM"/>
    </source>
</evidence>
<dbReference type="Pfam" id="PF16357">
    <property type="entry name" value="PepSY_TM_like_2"/>
    <property type="match status" value="1"/>
</dbReference>
<keyword evidence="1" id="KW-0812">Transmembrane</keyword>
<dbReference type="Proteomes" id="UP000266483">
    <property type="component" value="Unassembled WGS sequence"/>
</dbReference>
<comment type="caution">
    <text evidence="2">The sequence shown here is derived from an EMBL/GenBank/DDBJ whole genome shotgun (WGS) entry which is preliminary data.</text>
</comment>
<evidence type="ECO:0000256" key="1">
    <source>
        <dbReference type="SAM" id="Phobius"/>
    </source>
</evidence>
<keyword evidence="1" id="KW-0472">Membrane</keyword>
<feature type="transmembrane region" description="Helical" evidence="1">
    <location>
        <begin position="164"/>
        <end position="187"/>
    </location>
</feature>
<keyword evidence="1" id="KW-1133">Transmembrane helix</keyword>
<evidence type="ECO:0000313" key="3">
    <source>
        <dbReference type="Proteomes" id="UP000266483"/>
    </source>
</evidence>
<sequence>MALLLFSRPRAFWLKQLHQWHWISSALCLAGLLLFSITGITLNHASWFGGHIETRQERLTVPVDIKRSLNNQVKQSTGALPYVAPLPRQVEEWLDQTLDIRIGSRPAEFSETEIYLSLPEPGGDAWLALDLTSGDLEYERTQRGWVAYLNDLHKGRHTGTAWKWFIDLFAVASLIFAITGLFLLKLHGKHRPLTWPITGVGLLIPILLMLLLVH</sequence>
<organism evidence="2 3">
    <name type="scientific">Neopusillimonas maritima</name>
    <dbReference type="NCBI Taxonomy" id="2026239"/>
    <lineage>
        <taxon>Bacteria</taxon>
        <taxon>Pseudomonadati</taxon>
        <taxon>Pseudomonadota</taxon>
        <taxon>Betaproteobacteria</taxon>
        <taxon>Burkholderiales</taxon>
        <taxon>Alcaligenaceae</taxon>
        <taxon>Neopusillimonas</taxon>
    </lineage>
</organism>
<feature type="transmembrane region" description="Helical" evidence="1">
    <location>
        <begin position="193"/>
        <end position="213"/>
    </location>
</feature>
<keyword evidence="3" id="KW-1185">Reference proteome</keyword>
<reference evidence="2 3" key="1">
    <citation type="submission" date="2017-08" db="EMBL/GenBank/DDBJ databases">
        <title>Pusillimonas indicus sp. nov., a member of the family Alcaligenaceae isolated from surface seawater.</title>
        <authorList>
            <person name="Li J."/>
        </authorList>
    </citation>
    <scope>NUCLEOTIDE SEQUENCE [LARGE SCALE GENOMIC DNA]</scope>
    <source>
        <strain evidence="2 3">17-4A</strain>
    </source>
</reference>
<dbReference type="PANTHER" id="PTHR40115">
    <property type="entry name" value="INNER MEMBRANE PROTEIN WITH PEPSY TM HELIX"/>
    <property type="match status" value="1"/>
</dbReference>
<accession>A0ABX9N0S6</accession>
<feature type="transmembrane region" description="Helical" evidence="1">
    <location>
        <begin position="20"/>
        <end position="42"/>
    </location>
</feature>
<dbReference type="EMBL" id="NQOU01000002">
    <property type="protein sequence ID" value="RII83297.1"/>
    <property type="molecule type" value="Genomic_DNA"/>
</dbReference>
<dbReference type="InterPro" id="IPR032307">
    <property type="entry name" value="PepSY_TM-like_2"/>
</dbReference>
<proteinExistence type="predicted"/>